<dbReference type="OrthoDB" id="512920at2759"/>
<gene>
    <name evidence="13" type="ORF">CJ030_MR6G019620</name>
</gene>
<comment type="catalytic activity">
    <reaction evidence="7 8">
        <text>beta-D-fructose 6-phosphate + UDP-alpha-D-glucose = sucrose 6(F)-phosphate + UDP + H(+)</text>
        <dbReference type="Rhea" id="RHEA:22172"/>
        <dbReference type="ChEBI" id="CHEBI:15378"/>
        <dbReference type="ChEBI" id="CHEBI:57634"/>
        <dbReference type="ChEBI" id="CHEBI:57723"/>
        <dbReference type="ChEBI" id="CHEBI:58223"/>
        <dbReference type="ChEBI" id="CHEBI:58885"/>
        <dbReference type="EC" id="2.4.1.14"/>
    </reaction>
</comment>
<dbReference type="Pfam" id="PF00862">
    <property type="entry name" value="GT-B_Sucrose_synth"/>
    <property type="match status" value="1"/>
</dbReference>
<evidence type="ECO:0000259" key="11">
    <source>
        <dbReference type="Pfam" id="PF00862"/>
    </source>
</evidence>
<keyword evidence="5 8" id="KW-0328">Glycosyltransferase</keyword>
<dbReference type="InterPro" id="IPR000368">
    <property type="entry name" value="Sucrose_synth_GT-B1"/>
</dbReference>
<dbReference type="PANTHER" id="PTHR46039">
    <property type="entry name" value="SUCROSE-PHOSPHATE SYNTHASE 3-RELATED"/>
    <property type="match status" value="1"/>
</dbReference>
<dbReference type="InterPro" id="IPR044161">
    <property type="entry name" value="SPS"/>
</dbReference>
<evidence type="ECO:0000256" key="8">
    <source>
        <dbReference type="RuleBase" id="RU368006"/>
    </source>
</evidence>
<feature type="domain" description="Sucrose synthase first GT-B" evidence="11">
    <location>
        <begin position="168"/>
        <end position="395"/>
    </location>
</feature>
<evidence type="ECO:0000259" key="12">
    <source>
        <dbReference type="Pfam" id="PF05116"/>
    </source>
</evidence>
<organism evidence="13 14">
    <name type="scientific">Morella rubra</name>
    <name type="common">Chinese bayberry</name>
    <dbReference type="NCBI Taxonomy" id="262757"/>
    <lineage>
        <taxon>Eukaryota</taxon>
        <taxon>Viridiplantae</taxon>
        <taxon>Streptophyta</taxon>
        <taxon>Embryophyta</taxon>
        <taxon>Tracheophyta</taxon>
        <taxon>Spermatophyta</taxon>
        <taxon>Magnoliopsida</taxon>
        <taxon>eudicotyledons</taxon>
        <taxon>Gunneridae</taxon>
        <taxon>Pentapetalae</taxon>
        <taxon>rosids</taxon>
        <taxon>fabids</taxon>
        <taxon>Fagales</taxon>
        <taxon>Myricaceae</taxon>
        <taxon>Morella</taxon>
    </lineage>
</organism>
<feature type="region of interest" description="Disordered" evidence="9">
    <location>
        <begin position="117"/>
        <end position="144"/>
    </location>
</feature>
<keyword evidence="6 8" id="KW-0808">Transferase</keyword>
<comment type="caution">
    <text evidence="13">The sequence shown here is derived from an EMBL/GenBank/DDBJ whole genome shotgun (WGS) entry which is preliminary data.</text>
</comment>
<evidence type="ECO:0000256" key="6">
    <source>
        <dbReference type="ARBA" id="ARBA00022679"/>
    </source>
</evidence>
<evidence type="ECO:0000256" key="9">
    <source>
        <dbReference type="SAM" id="MobiDB-lite"/>
    </source>
</evidence>
<dbReference type="GO" id="GO:0005986">
    <property type="term" value="P:sucrose biosynthetic process"/>
    <property type="evidence" value="ECO:0007669"/>
    <property type="project" value="UniProtKB-UniRule"/>
</dbReference>
<dbReference type="Gene3D" id="3.40.50.2000">
    <property type="entry name" value="Glycogen Phosphorylase B"/>
    <property type="match status" value="2"/>
</dbReference>
<evidence type="ECO:0000259" key="10">
    <source>
        <dbReference type="Pfam" id="PF00534"/>
    </source>
</evidence>
<dbReference type="Pfam" id="PF05116">
    <property type="entry name" value="S6PP"/>
    <property type="match status" value="1"/>
</dbReference>
<dbReference type="UniPathway" id="UPA00371">
    <property type="reaction ID" value="UER00545"/>
</dbReference>
<sequence length="1020" mass="115197">MAGNEWLNGYLEAILDAGSNTKKRSDGKLSIAKFEVKEKDEKLFNPTRYFVEEVVNSFDESDLHRTWIKVIATRNTRERSNRLENMCWRIWHLARKKKQIAWDDAKRLAKRRIEREQGRNEAADDLSELSEGEKEKGDINPSESVKEISRINSDIHIWTEEDKARRLYIVLISVHGLVRGENMELGRDSDTGGQVKYVVELARALAETKGVHRVDLLTRQITSPEVDFTYGEPIEMLSCPSDGSGSCGSYIIRIPCGPRDKYIPKESLWPHIPEFVDGALHHIVNMARALGEQENGGKPNWPYVIHGHYADAGEVAAKLAGALNVPMVLTGHSLGRNKFEQLLKQGRLSREDINATYRIMRRIEAEELSLDAADMVVTSTRQEIEEQWGLYDGFDVKLERKLRVRRRRGVSCYGRNMPRMVVIPPGMDFSNVTAQDLEGDGDLKSLVGSERSQNKKHLPPIWSEIMRFFTNPHKPMILALSRPDPKKNVTTLLKAFGECQHLRELANLTLILGNRDDIEEMPNSSSIVLSTVLKLIDKYDLYGQVAYPKHHKQSEVPDIYRLAAKTKGVFINPALVEPFGLTLIEATAYGLPVVATKNGGPVDILKALNNGLLVDPHDQKAIADALLKLVAEKNLWFECRKSGLKNIHRFSWPEHCRNYLSHVEHCRNRHPTTRLEIMPIPEEPMSDSLRDVEDVSLRFSMEGDLKINGELDAVTRQKELIEAITRRAASSGKPSANYFPGRRQWLCAIAIDCYNSTGDWTETFQAIIKNVMQAACSGLGLGRIGFVLLTGSSLQETVEALKCCQVNIEAFDALVCNSGSEMYYPWRDMVADVDYEAHIEYRWPGENVRSMVKRLATIEGEAEDDIVNYVGACSSRCYSYRVKPGAKTRRIDDLRQRLRMRGFRCNLVYTHAASRLNVLPLFASRIQALRYLSVIWGIDLSKVVVFVGERGDTDYEDLLAGLHKTLILRGAVEHGSEKLLHSGDGFKREDVVPEDSPNIMFVESHGAHDISAALETLGIK</sequence>
<evidence type="ECO:0000256" key="4">
    <source>
        <dbReference type="ARBA" id="ARBA00012536"/>
    </source>
</evidence>
<dbReference type="CDD" id="cd03800">
    <property type="entry name" value="GT4_sucrose_synthase"/>
    <property type="match status" value="1"/>
</dbReference>
<reference evidence="13 14" key="1">
    <citation type="journal article" date="2019" name="Plant Biotechnol. J.">
        <title>The red bayberry genome and genetic basis of sex determination.</title>
        <authorList>
            <person name="Jia H.M."/>
            <person name="Jia H.J."/>
            <person name="Cai Q.L."/>
            <person name="Wang Y."/>
            <person name="Zhao H.B."/>
            <person name="Yang W.F."/>
            <person name="Wang G.Y."/>
            <person name="Li Y.H."/>
            <person name="Zhan D.L."/>
            <person name="Shen Y.T."/>
            <person name="Niu Q.F."/>
            <person name="Chang L."/>
            <person name="Qiu J."/>
            <person name="Zhao L."/>
            <person name="Xie H.B."/>
            <person name="Fu W.Y."/>
            <person name="Jin J."/>
            <person name="Li X.W."/>
            <person name="Jiao Y."/>
            <person name="Zhou C.C."/>
            <person name="Tu T."/>
            <person name="Chai C.Y."/>
            <person name="Gao J.L."/>
            <person name="Fan L.J."/>
            <person name="van de Weg E."/>
            <person name="Wang J.Y."/>
            <person name="Gao Z.S."/>
        </authorList>
    </citation>
    <scope>NUCLEOTIDE SEQUENCE [LARGE SCALE GENOMIC DNA]</scope>
    <source>
        <tissue evidence="13">Leaves</tissue>
    </source>
</reference>
<comment type="function">
    <text evidence="8">Plays a role in photosynthetic sucrose synthesis by catalyzing the rate-limiting step of sucrose biosynthesis from UDP-glucose and fructose- 6-phosphate. Involved in the regulation of carbon partitioning in the leaves of plants. May regulate the synthesis of sucrose and therefore play a major role as a limiting factor in the export of photoassimilates out of the leaf. Plays a role for sucrose availability that is essential for plant growth and fiber elongation.</text>
</comment>
<dbReference type="Pfam" id="PF00534">
    <property type="entry name" value="Glycos_transf_1"/>
    <property type="match status" value="1"/>
</dbReference>
<dbReference type="InterPro" id="IPR006380">
    <property type="entry name" value="SPP-like_dom"/>
</dbReference>
<comment type="similarity">
    <text evidence="2 8">Belongs to the glycosyltransferase 1 family.</text>
</comment>
<keyword evidence="14" id="KW-1185">Reference proteome</keyword>
<dbReference type="EMBL" id="RXIC02000024">
    <property type="protein sequence ID" value="KAB1210989.1"/>
    <property type="molecule type" value="Genomic_DNA"/>
</dbReference>
<proteinExistence type="inferred from homology"/>
<accession>A0A6A1VDP6</accession>
<dbReference type="GO" id="GO:0046524">
    <property type="term" value="F:sucrose-phosphate synthase activity"/>
    <property type="evidence" value="ECO:0007669"/>
    <property type="project" value="UniProtKB-UniRule"/>
</dbReference>
<dbReference type="EC" id="2.4.1.14" evidence="4 8"/>
<dbReference type="AlphaFoldDB" id="A0A6A1VDP6"/>
<feature type="domain" description="Sucrose phosphatase-like" evidence="12">
    <location>
        <begin position="783"/>
        <end position="953"/>
    </location>
</feature>
<evidence type="ECO:0000256" key="1">
    <source>
        <dbReference type="ARBA" id="ARBA00005027"/>
    </source>
</evidence>
<dbReference type="SUPFAM" id="SSF53756">
    <property type="entry name" value="UDP-Glycosyltransferase/glycogen phosphorylase"/>
    <property type="match status" value="1"/>
</dbReference>
<evidence type="ECO:0000313" key="13">
    <source>
        <dbReference type="EMBL" id="KAB1210989.1"/>
    </source>
</evidence>
<dbReference type="InterPro" id="IPR001296">
    <property type="entry name" value="Glyco_trans_1"/>
</dbReference>
<feature type="domain" description="Glycosyl transferase family 1" evidence="10">
    <location>
        <begin position="471"/>
        <end position="635"/>
    </location>
</feature>
<comment type="pathway">
    <text evidence="1 8">Glycan biosynthesis; sucrose biosynthesis; sucrose from D-fructose 6-phosphate and UDP-alpha-D-glucose: step 1/2.</text>
</comment>
<evidence type="ECO:0000256" key="5">
    <source>
        <dbReference type="ARBA" id="ARBA00022676"/>
    </source>
</evidence>
<dbReference type="InterPro" id="IPR035659">
    <property type="entry name" value="SPS_C"/>
</dbReference>
<dbReference type="NCBIfam" id="TIGR02468">
    <property type="entry name" value="sucrsPsyn_pln"/>
    <property type="match status" value="1"/>
</dbReference>
<evidence type="ECO:0000256" key="3">
    <source>
        <dbReference type="ARBA" id="ARBA00011774"/>
    </source>
</evidence>
<name>A0A6A1VDP6_9ROSI</name>
<evidence type="ECO:0000313" key="14">
    <source>
        <dbReference type="Proteomes" id="UP000516437"/>
    </source>
</evidence>
<dbReference type="CDD" id="cd16419">
    <property type="entry name" value="HAD_SPS"/>
    <property type="match status" value="1"/>
</dbReference>
<evidence type="ECO:0000256" key="7">
    <source>
        <dbReference type="ARBA" id="ARBA00047471"/>
    </source>
</evidence>
<feature type="compositionally biased region" description="Basic and acidic residues" evidence="9">
    <location>
        <begin position="131"/>
        <end position="144"/>
    </location>
</feature>
<protein>
    <recommendedName>
        <fullName evidence="4 8">Sucrose-phosphate synthase</fullName>
        <ecNumber evidence="4 8">2.4.1.14</ecNumber>
    </recommendedName>
</protein>
<comment type="subunit">
    <text evidence="3 8">Homodimer or homotetramer.</text>
</comment>
<evidence type="ECO:0000256" key="2">
    <source>
        <dbReference type="ARBA" id="ARBA00006530"/>
    </source>
</evidence>
<dbReference type="PANTHER" id="PTHR46039:SF1">
    <property type="entry name" value="SUCROSE-PHOSPHATE SYNTHASE 4"/>
    <property type="match status" value="1"/>
</dbReference>
<dbReference type="Proteomes" id="UP000516437">
    <property type="component" value="Chromosome 6"/>
</dbReference>
<dbReference type="InterPro" id="IPR012819">
    <property type="entry name" value="SPS_pln"/>
</dbReference>